<dbReference type="InterPro" id="IPR000177">
    <property type="entry name" value="Apple"/>
</dbReference>
<protein>
    <recommendedName>
        <fullName evidence="9">Apple domain-containing protein</fullName>
    </recommendedName>
</protein>
<dbReference type="AlphaFoldDB" id="A0A814D0U8"/>
<dbReference type="InterPro" id="IPR013189">
    <property type="entry name" value="Glyco_hydro_32_C"/>
</dbReference>
<feature type="domain" description="Apple" evidence="9">
    <location>
        <begin position="395"/>
        <end position="465"/>
    </location>
</feature>
<dbReference type="Pfam" id="PF00251">
    <property type="entry name" value="Glyco_hydro_32N"/>
    <property type="match status" value="1"/>
</dbReference>
<evidence type="ECO:0000256" key="5">
    <source>
        <dbReference type="ARBA" id="ARBA00023295"/>
    </source>
</evidence>
<feature type="compositionally biased region" description="Basic residues" evidence="7">
    <location>
        <begin position="680"/>
        <end position="740"/>
    </location>
</feature>
<dbReference type="InterPro" id="IPR013320">
    <property type="entry name" value="ConA-like_dom_sf"/>
</dbReference>
<dbReference type="Gene3D" id="3.50.4.10">
    <property type="entry name" value="Hepatocyte Growth Factor"/>
    <property type="match status" value="1"/>
</dbReference>
<name>A0A814D0U8_ADIRI</name>
<dbReference type="CDD" id="cd01100">
    <property type="entry name" value="APPLE_Factor_XI_like"/>
    <property type="match status" value="1"/>
</dbReference>
<dbReference type="GO" id="GO:0006508">
    <property type="term" value="P:proteolysis"/>
    <property type="evidence" value="ECO:0007669"/>
    <property type="project" value="InterPro"/>
</dbReference>
<evidence type="ECO:0000256" key="2">
    <source>
        <dbReference type="ARBA" id="ARBA00022737"/>
    </source>
</evidence>
<proteinExistence type="inferred from homology"/>
<feature type="compositionally biased region" description="Basic and acidic residues" evidence="7">
    <location>
        <begin position="637"/>
        <end position="652"/>
    </location>
</feature>
<dbReference type="Pfam" id="PF08244">
    <property type="entry name" value="Glyco_hydro_32C"/>
    <property type="match status" value="1"/>
</dbReference>
<feature type="compositionally biased region" description="Basic residues" evidence="7">
    <location>
        <begin position="653"/>
        <end position="662"/>
    </location>
</feature>
<dbReference type="InterPro" id="IPR013148">
    <property type="entry name" value="Glyco_hydro_32_N"/>
</dbReference>
<dbReference type="SUPFAM" id="SSF57414">
    <property type="entry name" value="Hairpin loop containing domain-like"/>
    <property type="match status" value="1"/>
</dbReference>
<dbReference type="InterPro" id="IPR023296">
    <property type="entry name" value="Glyco_hydro_beta-prop_sf"/>
</dbReference>
<organism evidence="10 11">
    <name type="scientific">Adineta ricciae</name>
    <name type="common">Rotifer</name>
    <dbReference type="NCBI Taxonomy" id="249248"/>
    <lineage>
        <taxon>Eukaryota</taxon>
        <taxon>Metazoa</taxon>
        <taxon>Spiralia</taxon>
        <taxon>Gnathifera</taxon>
        <taxon>Rotifera</taxon>
        <taxon>Eurotatoria</taxon>
        <taxon>Bdelloidea</taxon>
        <taxon>Adinetida</taxon>
        <taxon>Adinetidae</taxon>
        <taxon>Adineta</taxon>
    </lineage>
</organism>
<dbReference type="Gene3D" id="2.60.120.560">
    <property type="entry name" value="Exo-inulinase, domain 1"/>
    <property type="match status" value="1"/>
</dbReference>
<dbReference type="InterPro" id="IPR050551">
    <property type="entry name" value="Fructan_Metab_Enzymes"/>
</dbReference>
<sequence>MFLFTYIIVILGITFADDPLRPQYHLMPPQNWLNDPNGPVYYNGYFHMFYQYYPNTTPANQKQWGHCYSKDMVHWIHLPVALVPDQPYDINGVWTGSITLVNEIPIITYTGITNTNKQVQCQARPANLSDPTLTNWTKSLLNPVITNPDGRDPSTAFQDDQNNHYLIYGYGTADLGGQAVLFTSTDFLNWTYLHPIHSNHYDTFWECPDIFNVSQHVVLKASLNGRDFWTIGNVDPNKLIFTPLNHDLGEYIQLIDNGKFYASKTFYDPANDQQIVVGWVAEDDNQGEQRGWQGLLTLPRTVFVSDDSLELRTRPIEALKSLRDPNSHQQYLDVRLGIETSFELIPNLIGNQIEVLINWQFPTKQNLDFGFTVLSTLDGAQRTSIGISTLTNASLMLNWDLPGWDYFSVPHVNFWLDCQTACNRDNRCQAWTYDASRKLNDNCFLKSGIPLKTGNWLCISGVKQQEKDQQPVWIYIDRVLSQRNPDAAHSPYHDVIWMESSAENALSSLELDIFVDHSVIEIFEPRNGRVAITGRVYPEEETAKYLSVYARHIPTNNESIVKENLSSMASNYNSHDEFLDDFHKEFGREGKINAEQAWNLLQKYHQRKKEKNDRKSEESSEGDRHDRRRRDKKKDRRSNDKKSEESGEDGRHDRRRKDKKKDHHSDDEKKDKKSHSPERKHSRGRGHSHERKHSHGHSHERKHSRGRGHSHERKHSHDRKHSPDHGHRKHRHGKKHHRHSSGSNSSRSNSSGS</sequence>
<evidence type="ECO:0000256" key="8">
    <source>
        <dbReference type="SAM" id="SignalP"/>
    </source>
</evidence>
<dbReference type="GO" id="GO:0004553">
    <property type="term" value="F:hydrolase activity, hydrolyzing O-glycosyl compounds"/>
    <property type="evidence" value="ECO:0007669"/>
    <property type="project" value="InterPro"/>
</dbReference>
<keyword evidence="8" id="KW-0732">Signal</keyword>
<feature type="region of interest" description="Disordered" evidence="7">
    <location>
        <begin position="605"/>
        <end position="753"/>
    </location>
</feature>
<keyword evidence="2" id="KW-0677">Repeat</keyword>
<dbReference type="OrthoDB" id="202537at2759"/>
<evidence type="ECO:0000256" key="1">
    <source>
        <dbReference type="ARBA" id="ARBA00009902"/>
    </source>
</evidence>
<feature type="compositionally biased region" description="Basic residues" evidence="7">
    <location>
        <begin position="626"/>
        <end position="636"/>
    </location>
</feature>
<dbReference type="Proteomes" id="UP000663852">
    <property type="component" value="Unassembled WGS sequence"/>
</dbReference>
<dbReference type="InterPro" id="IPR001362">
    <property type="entry name" value="Glyco_hydro_32"/>
</dbReference>
<feature type="compositionally biased region" description="Basic and acidic residues" evidence="7">
    <location>
        <begin position="663"/>
        <end position="679"/>
    </location>
</feature>
<evidence type="ECO:0000256" key="3">
    <source>
        <dbReference type="ARBA" id="ARBA00022801"/>
    </source>
</evidence>
<keyword evidence="3 6" id="KW-0378">Hydrolase</keyword>
<feature type="signal peptide" evidence="8">
    <location>
        <begin position="1"/>
        <end position="16"/>
    </location>
</feature>
<feature type="compositionally biased region" description="Low complexity" evidence="7">
    <location>
        <begin position="741"/>
        <end position="753"/>
    </location>
</feature>
<evidence type="ECO:0000256" key="7">
    <source>
        <dbReference type="SAM" id="MobiDB-lite"/>
    </source>
</evidence>
<keyword evidence="4" id="KW-1015">Disulfide bond</keyword>
<dbReference type="SMART" id="SM00640">
    <property type="entry name" value="Glyco_32"/>
    <property type="match status" value="1"/>
</dbReference>
<dbReference type="CDD" id="cd18624">
    <property type="entry name" value="GH32_Fruct1-like"/>
    <property type="match status" value="1"/>
</dbReference>
<accession>A0A814D0U8</accession>
<feature type="compositionally biased region" description="Basic and acidic residues" evidence="7">
    <location>
        <begin position="610"/>
        <end position="625"/>
    </location>
</feature>
<evidence type="ECO:0000256" key="4">
    <source>
        <dbReference type="ARBA" id="ARBA00023157"/>
    </source>
</evidence>
<comment type="similarity">
    <text evidence="1 6">Belongs to the glycosyl hydrolase 32 family.</text>
</comment>
<evidence type="ECO:0000259" key="9">
    <source>
        <dbReference type="SMART" id="SM00223"/>
    </source>
</evidence>
<feature type="chain" id="PRO_5033032575" description="Apple domain-containing protein" evidence="8">
    <location>
        <begin position="17"/>
        <end position="753"/>
    </location>
</feature>
<dbReference type="PANTHER" id="PTHR31953">
    <property type="entry name" value="BETA-FRUCTOFURANOSIDASE, INSOLUBLE ISOENZYME CWINV1-RELATED"/>
    <property type="match status" value="1"/>
</dbReference>
<dbReference type="SMART" id="SM00223">
    <property type="entry name" value="APPLE"/>
    <property type="match status" value="1"/>
</dbReference>
<comment type="caution">
    <text evidence="10">The sequence shown here is derived from an EMBL/GenBank/DDBJ whole genome shotgun (WGS) entry which is preliminary data.</text>
</comment>
<evidence type="ECO:0000313" key="11">
    <source>
        <dbReference type="Proteomes" id="UP000663852"/>
    </source>
</evidence>
<dbReference type="InterPro" id="IPR018053">
    <property type="entry name" value="Glyco_hydro_32_AS"/>
</dbReference>
<dbReference type="GO" id="GO:0005576">
    <property type="term" value="C:extracellular region"/>
    <property type="evidence" value="ECO:0007669"/>
    <property type="project" value="InterPro"/>
</dbReference>
<gene>
    <name evidence="10" type="ORF">EDS130_LOCUS12252</name>
</gene>
<keyword evidence="5 6" id="KW-0326">Glycosidase</keyword>
<dbReference type="SUPFAM" id="SSF75005">
    <property type="entry name" value="Arabinanase/levansucrase/invertase"/>
    <property type="match status" value="1"/>
</dbReference>
<dbReference type="EMBL" id="CAJNOJ010000046">
    <property type="protein sequence ID" value="CAF0949358.1"/>
    <property type="molecule type" value="Genomic_DNA"/>
</dbReference>
<evidence type="ECO:0000313" key="10">
    <source>
        <dbReference type="EMBL" id="CAF0949358.1"/>
    </source>
</evidence>
<dbReference type="PROSITE" id="PS00609">
    <property type="entry name" value="GLYCOSYL_HYDROL_F32"/>
    <property type="match status" value="1"/>
</dbReference>
<dbReference type="SUPFAM" id="SSF49899">
    <property type="entry name" value="Concanavalin A-like lectins/glucanases"/>
    <property type="match status" value="1"/>
</dbReference>
<dbReference type="GO" id="GO:0005975">
    <property type="term" value="P:carbohydrate metabolic process"/>
    <property type="evidence" value="ECO:0007669"/>
    <property type="project" value="InterPro"/>
</dbReference>
<dbReference type="Gene3D" id="2.115.10.20">
    <property type="entry name" value="Glycosyl hydrolase domain, family 43"/>
    <property type="match status" value="1"/>
</dbReference>
<evidence type="ECO:0000256" key="6">
    <source>
        <dbReference type="RuleBase" id="RU362110"/>
    </source>
</evidence>
<reference evidence="10" key="1">
    <citation type="submission" date="2021-02" db="EMBL/GenBank/DDBJ databases">
        <authorList>
            <person name="Nowell W R."/>
        </authorList>
    </citation>
    <scope>NUCLEOTIDE SEQUENCE</scope>
</reference>